<dbReference type="Pfam" id="PF02602">
    <property type="entry name" value="HEM4"/>
    <property type="match status" value="1"/>
</dbReference>
<dbReference type="EC" id="4.2.1.75" evidence="2"/>
<dbReference type="PANTHER" id="PTHR40082">
    <property type="entry name" value="BLR5956 PROTEIN"/>
    <property type="match status" value="1"/>
</dbReference>
<proteinExistence type="predicted"/>
<dbReference type="InterPro" id="IPR003754">
    <property type="entry name" value="4pyrrol_synth_uPrphyn_synth"/>
</dbReference>
<gene>
    <name evidence="2" type="ORF">Q5741_08455</name>
</gene>
<feature type="domain" description="Tetrapyrrole biosynthesis uroporphyrinogen III synthase" evidence="1">
    <location>
        <begin position="20"/>
        <end position="258"/>
    </location>
</feature>
<evidence type="ECO:0000313" key="2">
    <source>
        <dbReference type="EMBL" id="MDO7906447.1"/>
    </source>
</evidence>
<dbReference type="Proteomes" id="UP001240171">
    <property type="component" value="Unassembled WGS sequence"/>
</dbReference>
<dbReference type="InterPro" id="IPR039793">
    <property type="entry name" value="UROS/Hem4"/>
</dbReference>
<sequence>MAQHMAGKKIAITGPRKAAEMSKLVEKMGGTPVLRPAQGTVFLDDQELRSSLKSWVEQPPDWTILTTGIGLEAILDMSAEMGIGAQLESLLSRGSVAARGYKTVNALKKRGIIPDVRDDDGSSAGLIRSFAPYDMRGKDVILQLHGDAAPLLVSWLQEQGAAVRQVLPYRHVPPEEQDLAALLNDILEGQIDAVTFTSAPQIRFLAEYAASQGKKEAMLAALENQIIAAAVGKVTANGMLEEGIKRIVVPGEERMGSMMVELGRYFAGTEAVNGYGLA</sequence>
<dbReference type="Gene3D" id="3.40.50.10090">
    <property type="match status" value="2"/>
</dbReference>
<dbReference type="SUPFAM" id="SSF69618">
    <property type="entry name" value="HemD-like"/>
    <property type="match status" value="1"/>
</dbReference>
<organism evidence="2 3">
    <name type="scientific">Paenibacillus lacisoli</name>
    <dbReference type="NCBI Taxonomy" id="3064525"/>
    <lineage>
        <taxon>Bacteria</taxon>
        <taxon>Bacillati</taxon>
        <taxon>Bacillota</taxon>
        <taxon>Bacilli</taxon>
        <taxon>Bacillales</taxon>
        <taxon>Paenibacillaceae</taxon>
        <taxon>Paenibacillus</taxon>
    </lineage>
</organism>
<reference evidence="2 3" key="1">
    <citation type="submission" date="2023-07" db="EMBL/GenBank/DDBJ databases">
        <title>Paenibacillus sp. JX-17 nov. isolated from soil.</title>
        <authorList>
            <person name="Wan Y."/>
            <person name="Liu B."/>
        </authorList>
    </citation>
    <scope>NUCLEOTIDE SEQUENCE [LARGE SCALE GENOMIC DNA]</scope>
    <source>
        <strain evidence="2 3">JX-17</strain>
    </source>
</reference>
<dbReference type="EMBL" id="JAUQTB010000003">
    <property type="protein sequence ID" value="MDO7906447.1"/>
    <property type="molecule type" value="Genomic_DNA"/>
</dbReference>
<accession>A0ABT9CER3</accession>
<keyword evidence="3" id="KW-1185">Reference proteome</keyword>
<dbReference type="GO" id="GO:0004852">
    <property type="term" value="F:uroporphyrinogen-III synthase activity"/>
    <property type="evidence" value="ECO:0007669"/>
    <property type="project" value="UniProtKB-EC"/>
</dbReference>
<protein>
    <submittedName>
        <fullName evidence="2">Uroporphyrinogen-III synthase</fullName>
        <ecNumber evidence="2">4.2.1.75</ecNumber>
    </submittedName>
</protein>
<name>A0ABT9CER3_9BACL</name>
<dbReference type="CDD" id="cd06578">
    <property type="entry name" value="HemD"/>
    <property type="match status" value="1"/>
</dbReference>
<keyword evidence="2" id="KW-0456">Lyase</keyword>
<evidence type="ECO:0000259" key="1">
    <source>
        <dbReference type="Pfam" id="PF02602"/>
    </source>
</evidence>
<evidence type="ECO:0000313" key="3">
    <source>
        <dbReference type="Proteomes" id="UP001240171"/>
    </source>
</evidence>
<dbReference type="RefSeq" id="WP_305023639.1">
    <property type="nucleotide sequence ID" value="NZ_JAUQTB010000003.1"/>
</dbReference>
<dbReference type="PANTHER" id="PTHR40082:SF1">
    <property type="entry name" value="BLR5956 PROTEIN"/>
    <property type="match status" value="1"/>
</dbReference>
<comment type="caution">
    <text evidence="2">The sequence shown here is derived from an EMBL/GenBank/DDBJ whole genome shotgun (WGS) entry which is preliminary data.</text>
</comment>
<dbReference type="NCBIfam" id="NF004584">
    <property type="entry name" value="PRK05928.2-1"/>
    <property type="match status" value="1"/>
</dbReference>
<dbReference type="InterPro" id="IPR036108">
    <property type="entry name" value="4pyrrol_syn_uPrphyn_synt_sf"/>
</dbReference>